<evidence type="ECO:0000313" key="2">
    <source>
        <dbReference type="EMBL" id="KAF7839063.1"/>
    </source>
</evidence>
<proteinExistence type="predicted"/>
<feature type="compositionally biased region" description="Basic residues" evidence="1">
    <location>
        <begin position="12"/>
        <end position="21"/>
    </location>
</feature>
<protein>
    <submittedName>
        <fullName evidence="2">Uncharacterized protein</fullName>
    </submittedName>
</protein>
<dbReference type="AlphaFoldDB" id="A0A834X5K5"/>
<name>A0A834X5K5_9FABA</name>
<keyword evidence="3" id="KW-1185">Reference proteome</keyword>
<accession>A0A834X5K5</accession>
<feature type="region of interest" description="Disordered" evidence="1">
    <location>
        <begin position="1"/>
        <end position="21"/>
    </location>
</feature>
<organism evidence="2 3">
    <name type="scientific">Senna tora</name>
    <dbReference type="NCBI Taxonomy" id="362788"/>
    <lineage>
        <taxon>Eukaryota</taxon>
        <taxon>Viridiplantae</taxon>
        <taxon>Streptophyta</taxon>
        <taxon>Embryophyta</taxon>
        <taxon>Tracheophyta</taxon>
        <taxon>Spermatophyta</taxon>
        <taxon>Magnoliopsida</taxon>
        <taxon>eudicotyledons</taxon>
        <taxon>Gunneridae</taxon>
        <taxon>Pentapetalae</taxon>
        <taxon>rosids</taxon>
        <taxon>fabids</taxon>
        <taxon>Fabales</taxon>
        <taxon>Fabaceae</taxon>
        <taxon>Caesalpinioideae</taxon>
        <taxon>Cassia clade</taxon>
        <taxon>Senna</taxon>
    </lineage>
</organism>
<evidence type="ECO:0000313" key="3">
    <source>
        <dbReference type="Proteomes" id="UP000634136"/>
    </source>
</evidence>
<dbReference type="EMBL" id="JAAIUW010000003">
    <property type="protein sequence ID" value="KAF7839063.1"/>
    <property type="molecule type" value="Genomic_DNA"/>
</dbReference>
<dbReference type="Proteomes" id="UP000634136">
    <property type="component" value="Unassembled WGS sequence"/>
</dbReference>
<comment type="caution">
    <text evidence="2">The sequence shown here is derived from an EMBL/GenBank/DDBJ whole genome shotgun (WGS) entry which is preliminary data.</text>
</comment>
<evidence type="ECO:0000256" key="1">
    <source>
        <dbReference type="SAM" id="MobiDB-lite"/>
    </source>
</evidence>
<sequence length="21" mass="2412">MAWDGGPEAQKRNKKKVKNIL</sequence>
<reference evidence="2" key="1">
    <citation type="submission" date="2020-09" db="EMBL/GenBank/DDBJ databases">
        <title>Genome-Enabled Discovery of Anthraquinone Biosynthesis in Senna tora.</title>
        <authorList>
            <person name="Kang S.-H."/>
            <person name="Pandey R.P."/>
            <person name="Lee C.-M."/>
            <person name="Sim J.-S."/>
            <person name="Jeong J.-T."/>
            <person name="Choi B.-S."/>
            <person name="Jung M."/>
            <person name="Ginzburg D."/>
            <person name="Zhao K."/>
            <person name="Won S.Y."/>
            <person name="Oh T.-J."/>
            <person name="Yu Y."/>
            <person name="Kim N.-H."/>
            <person name="Lee O.R."/>
            <person name="Lee T.-H."/>
            <person name="Bashyal P."/>
            <person name="Kim T.-S."/>
            <person name="Lee W.-H."/>
            <person name="Kawkins C."/>
            <person name="Kim C.-K."/>
            <person name="Kim J.S."/>
            <person name="Ahn B.O."/>
            <person name="Rhee S.Y."/>
            <person name="Sohng J.K."/>
        </authorList>
    </citation>
    <scope>NUCLEOTIDE SEQUENCE</scope>
    <source>
        <tissue evidence="2">Leaf</tissue>
    </source>
</reference>
<gene>
    <name evidence="2" type="ORF">G2W53_007545</name>
</gene>